<dbReference type="EMBL" id="PFSY01000107">
    <property type="protein sequence ID" value="PJC01894.1"/>
    <property type="molecule type" value="Genomic_DNA"/>
</dbReference>
<keyword evidence="1" id="KW-1133">Transmembrane helix</keyword>
<feature type="transmembrane region" description="Helical" evidence="1">
    <location>
        <begin position="21"/>
        <end position="39"/>
    </location>
</feature>
<comment type="caution">
    <text evidence="2">The sequence shown here is derived from an EMBL/GenBank/DDBJ whole genome shotgun (WGS) entry which is preliminary data.</text>
</comment>
<keyword evidence="1" id="KW-0472">Membrane</keyword>
<accession>A0A2M8DR76</accession>
<sequence length="125" mass="13847">MYNKVTEESKIIIFIKIMNKKLYFTLSMLFILLIALFLWPNMGFAWQDPSCAPPGCNRPQPITVEGGTILTGNTLNVAEGADFKAGDIIINSTGIEIGGKIEANKTGIELKQYICVYPDNDDIDE</sequence>
<evidence type="ECO:0000313" key="2">
    <source>
        <dbReference type="EMBL" id="PJC01894.1"/>
    </source>
</evidence>
<name>A0A2M8DR76_9BACT</name>
<dbReference type="Proteomes" id="UP000230136">
    <property type="component" value="Unassembled WGS sequence"/>
</dbReference>
<organism evidence="2 3">
    <name type="scientific">Candidatus Komeilibacteria bacterium CG_4_9_14_0_8_um_filter_36_9</name>
    <dbReference type="NCBI Taxonomy" id="1974473"/>
    <lineage>
        <taxon>Bacteria</taxon>
        <taxon>Candidatus Komeiliibacteriota</taxon>
    </lineage>
</organism>
<evidence type="ECO:0000313" key="3">
    <source>
        <dbReference type="Proteomes" id="UP000230136"/>
    </source>
</evidence>
<evidence type="ECO:0000256" key="1">
    <source>
        <dbReference type="SAM" id="Phobius"/>
    </source>
</evidence>
<feature type="non-terminal residue" evidence="2">
    <location>
        <position position="125"/>
    </location>
</feature>
<keyword evidence="1" id="KW-0812">Transmembrane</keyword>
<gene>
    <name evidence="2" type="ORF">CO073_02335</name>
</gene>
<proteinExistence type="predicted"/>
<protein>
    <submittedName>
        <fullName evidence="2">Uncharacterized protein</fullName>
    </submittedName>
</protein>
<reference evidence="3" key="1">
    <citation type="submission" date="2017-09" db="EMBL/GenBank/DDBJ databases">
        <title>Depth-based differentiation of microbial function through sediment-hosted aquifers and enrichment of novel symbionts in the deep terrestrial subsurface.</title>
        <authorList>
            <person name="Probst A.J."/>
            <person name="Ladd B."/>
            <person name="Jarett J.K."/>
            <person name="Geller-Mcgrath D.E."/>
            <person name="Sieber C.M.K."/>
            <person name="Emerson J.B."/>
            <person name="Anantharaman K."/>
            <person name="Thomas B.C."/>
            <person name="Malmstrom R."/>
            <person name="Stieglmeier M."/>
            <person name="Klingl A."/>
            <person name="Woyke T."/>
            <person name="Ryan C.M."/>
            <person name="Banfield J.F."/>
        </authorList>
    </citation>
    <scope>NUCLEOTIDE SEQUENCE [LARGE SCALE GENOMIC DNA]</scope>
</reference>
<dbReference type="AlphaFoldDB" id="A0A2M8DR76"/>